<comment type="caution">
    <text evidence="18">The sequence shown here is derived from an EMBL/GenBank/DDBJ whole genome shotgun (WGS) entry which is preliminary data.</text>
</comment>
<evidence type="ECO:0000256" key="2">
    <source>
        <dbReference type="ARBA" id="ARBA00008887"/>
    </source>
</evidence>
<evidence type="ECO:0000256" key="10">
    <source>
        <dbReference type="ARBA" id="ARBA00023069"/>
    </source>
</evidence>
<dbReference type="PANTHER" id="PTHR22878:SF63">
    <property type="entry name" value="DYNEIN AXONEMAL HEAVY CHAIN 10"/>
    <property type="match status" value="1"/>
</dbReference>
<dbReference type="Pfam" id="PF12777">
    <property type="entry name" value="MT"/>
    <property type="match status" value="1"/>
</dbReference>
<dbReference type="GO" id="GO:0007018">
    <property type="term" value="P:microtubule-based movement"/>
    <property type="evidence" value="ECO:0007669"/>
    <property type="project" value="InterPro"/>
</dbReference>
<feature type="domain" description="Dynein heavy chain AAA module D4" evidence="16">
    <location>
        <begin position="152"/>
        <end position="411"/>
    </location>
</feature>
<dbReference type="GO" id="GO:0005874">
    <property type="term" value="C:microtubule"/>
    <property type="evidence" value="ECO:0007669"/>
    <property type="project" value="UniProtKB-KW"/>
</dbReference>
<dbReference type="GO" id="GO:0030286">
    <property type="term" value="C:dynein complex"/>
    <property type="evidence" value="ECO:0007669"/>
    <property type="project" value="UniProtKB-KW"/>
</dbReference>
<dbReference type="Pfam" id="PF12781">
    <property type="entry name" value="AAA_9"/>
    <property type="match status" value="1"/>
</dbReference>
<dbReference type="Gene3D" id="1.20.920.20">
    <property type="match status" value="1"/>
</dbReference>
<keyword evidence="4" id="KW-0493">Microtubule</keyword>
<dbReference type="InterPro" id="IPR027417">
    <property type="entry name" value="P-loop_NTPase"/>
</dbReference>
<keyword evidence="3" id="KW-0963">Cytoplasm</keyword>
<evidence type="ECO:0000313" key="18">
    <source>
        <dbReference type="EMBL" id="KAJ8934457.1"/>
    </source>
</evidence>
<dbReference type="AlphaFoldDB" id="A0AAV8X6N7"/>
<keyword evidence="7" id="KW-0067">ATP-binding</keyword>
<name>A0AAV8X6N7_9CUCU</name>
<evidence type="ECO:0000256" key="6">
    <source>
        <dbReference type="ARBA" id="ARBA00022741"/>
    </source>
</evidence>
<evidence type="ECO:0000256" key="3">
    <source>
        <dbReference type="ARBA" id="ARBA00022490"/>
    </source>
</evidence>
<comment type="similarity">
    <text evidence="2">Belongs to the dynein heavy chain family.</text>
</comment>
<comment type="subcellular location">
    <subcellularLocation>
        <location evidence="1">Cytoplasm</location>
        <location evidence="1">Cytoskeleton</location>
        <location evidence="1">Cilium axoneme</location>
    </subcellularLocation>
</comment>
<evidence type="ECO:0000256" key="8">
    <source>
        <dbReference type="ARBA" id="ARBA00023017"/>
    </source>
</evidence>
<keyword evidence="6" id="KW-0547">Nucleotide-binding</keyword>
<evidence type="ECO:0000259" key="16">
    <source>
        <dbReference type="Pfam" id="PF12780"/>
    </source>
</evidence>
<evidence type="ECO:0000259" key="15">
    <source>
        <dbReference type="Pfam" id="PF12777"/>
    </source>
</evidence>
<dbReference type="InterPro" id="IPR026983">
    <property type="entry name" value="DHC"/>
</dbReference>
<keyword evidence="13" id="KW-0966">Cell projection</keyword>
<dbReference type="FunFam" id="3.40.50.300:FF:000049">
    <property type="entry name" value="Dynein, axonemal, heavy chain 5"/>
    <property type="match status" value="1"/>
</dbReference>
<dbReference type="FunFam" id="3.40.50.300:FF:002141">
    <property type="entry name" value="Dynein heavy chain"/>
    <property type="match status" value="1"/>
</dbReference>
<keyword evidence="19" id="KW-1185">Reference proteome</keyword>
<evidence type="ECO:0000256" key="12">
    <source>
        <dbReference type="ARBA" id="ARBA00023212"/>
    </source>
</evidence>
<dbReference type="Gene3D" id="3.40.50.300">
    <property type="entry name" value="P-loop containing nucleotide triphosphate hydrolases"/>
    <property type="match status" value="2"/>
</dbReference>
<evidence type="ECO:0000256" key="14">
    <source>
        <dbReference type="SAM" id="Coils"/>
    </source>
</evidence>
<accession>A0AAV8X6N7</accession>
<proteinExistence type="inferred from homology"/>
<dbReference type="EMBL" id="JANEYF010003725">
    <property type="protein sequence ID" value="KAJ8934457.1"/>
    <property type="molecule type" value="Genomic_DNA"/>
</dbReference>
<evidence type="ECO:0000256" key="4">
    <source>
        <dbReference type="ARBA" id="ARBA00022701"/>
    </source>
</evidence>
<evidence type="ECO:0000259" key="17">
    <source>
        <dbReference type="Pfam" id="PF12781"/>
    </source>
</evidence>
<dbReference type="GO" id="GO:0005930">
    <property type="term" value="C:axoneme"/>
    <property type="evidence" value="ECO:0007669"/>
    <property type="project" value="UniProtKB-SubCell"/>
</dbReference>
<keyword evidence="8" id="KW-0243">Dynein</keyword>
<dbReference type="PANTHER" id="PTHR22878">
    <property type="entry name" value="DYNEIN HEAVY CHAIN 6, AXONEMAL-LIKE-RELATED"/>
    <property type="match status" value="1"/>
</dbReference>
<dbReference type="Gene3D" id="1.20.920.30">
    <property type="match status" value="1"/>
</dbReference>
<gene>
    <name evidence="18" type="ORF">NQ314_013332</name>
</gene>
<evidence type="ECO:0000313" key="19">
    <source>
        <dbReference type="Proteomes" id="UP001162156"/>
    </source>
</evidence>
<evidence type="ECO:0000256" key="9">
    <source>
        <dbReference type="ARBA" id="ARBA00023054"/>
    </source>
</evidence>
<evidence type="ECO:0000256" key="7">
    <source>
        <dbReference type="ARBA" id="ARBA00022840"/>
    </source>
</evidence>
<organism evidence="18 19">
    <name type="scientific">Rhamnusium bicolor</name>
    <dbReference type="NCBI Taxonomy" id="1586634"/>
    <lineage>
        <taxon>Eukaryota</taxon>
        <taxon>Metazoa</taxon>
        <taxon>Ecdysozoa</taxon>
        <taxon>Arthropoda</taxon>
        <taxon>Hexapoda</taxon>
        <taxon>Insecta</taxon>
        <taxon>Pterygota</taxon>
        <taxon>Neoptera</taxon>
        <taxon>Endopterygota</taxon>
        <taxon>Coleoptera</taxon>
        <taxon>Polyphaga</taxon>
        <taxon>Cucujiformia</taxon>
        <taxon>Chrysomeloidea</taxon>
        <taxon>Cerambycidae</taxon>
        <taxon>Lepturinae</taxon>
        <taxon>Rhagiini</taxon>
        <taxon>Rhamnusium</taxon>
    </lineage>
</organism>
<keyword evidence="12" id="KW-0206">Cytoskeleton</keyword>
<dbReference type="InterPro" id="IPR035706">
    <property type="entry name" value="AAA_9"/>
</dbReference>
<dbReference type="Gene3D" id="6.10.140.1060">
    <property type="match status" value="1"/>
</dbReference>
<keyword evidence="11" id="KW-0505">Motor protein</keyword>
<keyword evidence="5" id="KW-0677">Repeat</keyword>
<feature type="domain" description="Dynein heavy chain coiled coil stalk" evidence="15">
    <location>
        <begin position="424"/>
        <end position="757"/>
    </location>
</feature>
<dbReference type="GO" id="GO:0051959">
    <property type="term" value="F:dynein light intermediate chain binding"/>
    <property type="evidence" value="ECO:0007669"/>
    <property type="project" value="InterPro"/>
</dbReference>
<feature type="domain" description="Dynein heavy chain ATP-binding dynein motor region" evidence="17">
    <location>
        <begin position="786"/>
        <end position="976"/>
    </location>
</feature>
<dbReference type="GO" id="GO:0005524">
    <property type="term" value="F:ATP binding"/>
    <property type="evidence" value="ECO:0007669"/>
    <property type="project" value="UniProtKB-KW"/>
</dbReference>
<dbReference type="GO" id="GO:0045505">
    <property type="term" value="F:dynein intermediate chain binding"/>
    <property type="evidence" value="ECO:0007669"/>
    <property type="project" value="InterPro"/>
</dbReference>
<evidence type="ECO:0000256" key="13">
    <source>
        <dbReference type="ARBA" id="ARBA00023273"/>
    </source>
</evidence>
<keyword evidence="9 14" id="KW-0175">Coiled coil</keyword>
<dbReference type="InterPro" id="IPR024743">
    <property type="entry name" value="Dynein_HC_stalk"/>
</dbReference>
<protein>
    <recommendedName>
        <fullName evidence="20">Dynein heavy chain 10, axonemal</fullName>
    </recommendedName>
</protein>
<evidence type="ECO:0000256" key="1">
    <source>
        <dbReference type="ARBA" id="ARBA00004430"/>
    </source>
</evidence>
<dbReference type="Pfam" id="PF12780">
    <property type="entry name" value="AAA_8"/>
    <property type="match status" value="1"/>
</dbReference>
<dbReference type="FunFam" id="1.20.920.20:FF:000001">
    <property type="entry name" value="dynein heavy chain 2, axonemal"/>
    <property type="match status" value="1"/>
</dbReference>
<evidence type="ECO:0000256" key="5">
    <source>
        <dbReference type="ARBA" id="ARBA00022737"/>
    </source>
</evidence>
<dbReference type="InterPro" id="IPR024317">
    <property type="entry name" value="Dynein_heavy_chain_D4_dom"/>
</dbReference>
<evidence type="ECO:0008006" key="20">
    <source>
        <dbReference type="Google" id="ProtNLM"/>
    </source>
</evidence>
<evidence type="ECO:0000256" key="11">
    <source>
        <dbReference type="ARBA" id="ARBA00023175"/>
    </source>
</evidence>
<sequence>MRDLSRIVGGLCVTTPQFFTTLTQMVRVWRNEFTRVICDRLINTDDQTLMATHMLAQLNQYFPKKQPVVKEEQNPDDEDFVFEMPTAAEPEVAEEEVDVVEYAMREPLLFGDYRNASNEEEPRFYEDLLDYEAIYFLFQEIIELYNEQKEKLSIVLFNDALEHLTRIHRVLRLQRGHVMLVGVGGSGKRSLTKLAAFTAKCDIFEITLCRGYNETMFKEDLKILYGLLGIDRKKTVFFFTAGQIVEEGFLEFINNILMIGYVPSLFTDDDKEQIIGNCRSAAKNAGYSITKDGVWQYFLHQCQDNLHVVLSMSSAGDILSKRCRNFPGLVNNSTIDWIFPWPLQALEAVASVFLKEYPKIPEIYRNNLIEHVVHVHQSVTQFTIDYLVKLRRKNYVTPKHYLDFIVTYLRLLEEKDNYINAQCERLQSGLTKIAEATVELDILNAKLADQKIIVTEATNACEAMLAEIEKGTKKANDKKDVATLKSSEIEEQARIISIEAADANEALSAALPALETARLALADLDKSDITEIRSFATPPEPVQTIGECLCILRGYKEISWKTAKGMMAEASFLRQLQEMNCDAITQAQQRAVKAHMKKSTKMDEMASISKAGYGLLKFVTAVLGYCAVFREVRPKKERVEQLENEFNAAKRFLDKLYSDIAKIEEDLNKLNQKYESAMRRRQELQEETDIMMRRLEAADKLISGLSSEQARWKVDLKELYLEKERLVGNCLLCSGFLAYCGPFTFEFRRDMVYLDWQNDIIARELPLSQPIRLESNLTTDVEISIWNSENLPPDELSVQNGILTIRSSRFPLCIDPQQQALNWIKKKEEKCNLKVLSFNDLDFLKYLDMSIKYGSPVLFQDVDDYIDPVVENVIQKNVKNMGGRVFVLLGDKEVDWDPNFRMYMTTKFANPIFNPSVYATAVVINYTVTLSGLEDQLLSVVVRNERPDLEEQREHLIAETSENKNLLQQLEDSLLRGTGHDNR</sequence>
<dbReference type="SUPFAM" id="SSF52540">
    <property type="entry name" value="P-loop containing nucleoside triphosphate hydrolases"/>
    <property type="match status" value="1"/>
</dbReference>
<keyword evidence="10" id="KW-0969">Cilium</keyword>
<reference evidence="18" key="1">
    <citation type="journal article" date="2023" name="Insect Mol. Biol.">
        <title>Genome sequencing provides insights into the evolution of gene families encoding plant cell wall-degrading enzymes in longhorned beetles.</title>
        <authorList>
            <person name="Shin N.R."/>
            <person name="Okamura Y."/>
            <person name="Kirsch R."/>
            <person name="Pauchet Y."/>
        </authorList>
    </citation>
    <scope>NUCLEOTIDE SEQUENCE</scope>
    <source>
        <strain evidence="18">RBIC_L_NR</strain>
    </source>
</reference>
<dbReference type="Proteomes" id="UP001162156">
    <property type="component" value="Unassembled WGS sequence"/>
</dbReference>
<feature type="coiled-coil region" evidence="14">
    <location>
        <begin position="639"/>
        <end position="701"/>
    </location>
</feature>